<accession>A0ABP0VNY1</accession>
<evidence type="ECO:0000313" key="2">
    <source>
        <dbReference type="EMBL" id="CAK9256173.1"/>
    </source>
</evidence>
<sequence length="85" mass="9628">MYITPNRKPSGHRDRGSDILRGPQSSPSDVCRHDNVRESETRPLARRLPPAEDDDKFRDRTVMYSTVCGTTPKKRTTNSVTDSLP</sequence>
<organism evidence="2 3">
    <name type="scientific">Sphagnum jensenii</name>
    <dbReference type="NCBI Taxonomy" id="128206"/>
    <lineage>
        <taxon>Eukaryota</taxon>
        <taxon>Viridiplantae</taxon>
        <taxon>Streptophyta</taxon>
        <taxon>Embryophyta</taxon>
        <taxon>Bryophyta</taxon>
        <taxon>Sphagnophytina</taxon>
        <taxon>Sphagnopsida</taxon>
        <taxon>Sphagnales</taxon>
        <taxon>Sphagnaceae</taxon>
        <taxon>Sphagnum</taxon>
    </lineage>
</organism>
<proteinExistence type="predicted"/>
<feature type="compositionally biased region" description="Basic and acidic residues" evidence="1">
    <location>
        <begin position="30"/>
        <end position="43"/>
    </location>
</feature>
<dbReference type="EMBL" id="OZ020096">
    <property type="protein sequence ID" value="CAK9256173.1"/>
    <property type="molecule type" value="Genomic_DNA"/>
</dbReference>
<dbReference type="Proteomes" id="UP001497444">
    <property type="component" value="Chromosome 1"/>
</dbReference>
<evidence type="ECO:0000256" key="1">
    <source>
        <dbReference type="SAM" id="MobiDB-lite"/>
    </source>
</evidence>
<keyword evidence="3" id="KW-1185">Reference proteome</keyword>
<evidence type="ECO:0000313" key="3">
    <source>
        <dbReference type="Proteomes" id="UP001497444"/>
    </source>
</evidence>
<gene>
    <name evidence="2" type="ORF">CSSPJE1EN1_LOCUS1651</name>
</gene>
<name>A0ABP0VNY1_9BRYO</name>
<reference evidence="2 3" key="1">
    <citation type="submission" date="2024-02" db="EMBL/GenBank/DDBJ databases">
        <authorList>
            <consortium name="ELIXIR-Norway"/>
            <consortium name="Elixir Norway"/>
        </authorList>
    </citation>
    <scope>NUCLEOTIDE SEQUENCE [LARGE SCALE GENOMIC DNA]</scope>
</reference>
<protein>
    <submittedName>
        <fullName evidence="2">Uncharacterized protein</fullName>
    </submittedName>
</protein>
<feature type="region of interest" description="Disordered" evidence="1">
    <location>
        <begin position="1"/>
        <end position="58"/>
    </location>
</feature>